<organism evidence="7 8">
    <name type="scientific">Agaribacillus aureus</name>
    <dbReference type="NCBI Taxonomy" id="3051825"/>
    <lineage>
        <taxon>Bacteria</taxon>
        <taxon>Pseudomonadati</taxon>
        <taxon>Bacteroidota</taxon>
        <taxon>Cytophagia</taxon>
        <taxon>Cytophagales</taxon>
        <taxon>Splendidivirgaceae</taxon>
        <taxon>Agaribacillus</taxon>
    </lineage>
</organism>
<dbReference type="SUPFAM" id="SSF50182">
    <property type="entry name" value="Sm-like ribonucleoproteins"/>
    <property type="match status" value="1"/>
</dbReference>
<feature type="transmembrane region" description="Helical" evidence="5">
    <location>
        <begin position="85"/>
        <end position="118"/>
    </location>
</feature>
<name>A0ABT8L5I0_9BACT</name>
<evidence type="ECO:0000256" key="5">
    <source>
        <dbReference type="SAM" id="Phobius"/>
    </source>
</evidence>
<dbReference type="Proteomes" id="UP001172083">
    <property type="component" value="Unassembled WGS sequence"/>
</dbReference>
<gene>
    <name evidence="7" type="ORF">QQ020_13060</name>
</gene>
<dbReference type="InterPro" id="IPR010920">
    <property type="entry name" value="LSM_dom_sf"/>
</dbReference>
<evidence type="ECO:0000259" key="6">
    <source>
        <dbReference type="Pfam" id="PF00924"/>
    </source>
</evidence>
<keyword evidence="4 5" id="KW-0472">Membrane</keyword>
<dbReference type="InterPro" id="IPR006685">
    <property type="entry name" value="MscS_channel_2nd"/>
</dbReference>
<dbReference type="Gene3D" id="2.30.30.60">
    <property type="match status" value="1"/>
</dbReference>
<comment type="caution">
    <text evidence="7">The sequence shown here is derived from an EMBL/GenBank/DDBJ whole genome shotgun (WGS) entry which is preliminary data.</text>
</comment>
<accession>A0ABT8L5I0</accession>
<dbReference type="EMBL" id="JAUJEB010000001">
    <property type="protein sequence ID" value="MDN5212989.1"/>
    <property type="molecule type" value="Genomic_DNA"/>
</dbReference>
<keyword evidence="3 5" id="KW-1133">Transmembrane helix</keyword>
<evidence type="ECO:0000256" key="4">
    <source>
        <dbReference type="ARBA" id="ARBA00023136"/>
    </source>
</evidence>
<evidence type="ECO:0000313" key="8">
    <source>
        <dbReference type="Proteomes" id="UP001172083"/>
    </source>
</evidence>
<evidence type="ECO:0000256" key="1">
    <source>
        <dbReference type="ARBA" id="ARBA00004370"/>
    </source>
</evidence>
<evidence type="ECO:0000256" key="3">
    <source>
        <dbReference type="ARBA" id="ARBA00022989"/>
    </source>
</evidence>
<keyword evidence="8" id="KW-1185">Reference proteome</keyword>
<sequence>MTYVEYFIAIFKNNVIEELITLILLVLFFISRSIIGKIVRKHAQKNKVVYSRELYIRKLVNLSLVLLLIILIGAVWEISFKGLSLYFASIFTVVGVALFATWSVLSNLTASIILFFFFPYRIGGSIKIIDGDNSVEGQIMDITLFYIKVETDDNKIVTYPNNLAIQKPIMQSK</sequence>
<reference evidence="7" key="1">
    <citation type="submission" date="2023-06" db="EMBL/GenBank/DDBJ databases">
        <title>Genomic of Agaribacillus aureum.</title>
        <authorList>
            <person name="Wang G."/>
        </authorList>
    </citation>
    <scope>NUCLEOTIDE SEQUENCE</scope>
    <source>
        <strain evidence="7">BMA12</strain>
    </source>
</reference>
<evidence type="ECO:0000313" key="7">
    <source>
        <dbReference type="EMBL" id="MDN5212989.1"/>
    </source>
</evidence>
<dbReference type="PANTHER" id="PTHR30221:SF8">
    <property type="entry name" value="SMALL-CONDUCTANCE MECHANOSENSITIVE CHANNEL"/>
    <property type="match status" value="1"/>
</dbReference>
<keyword evidence="2 5" id="KW-0812">Transmembrane</keyword>
<dbReference type="InterPro" id="IPR023408">
    <property type="entry name" value="MscS_beta-dom_sf"/>
</dbReference>
<comment type="subcellular location">
    <subcellularLocation>
        <location evidence="1">Membrane</location>
    </subcellularLocation>
</comment>
<proteinExistence type="predicted"/>
<feature type="domain" description="Mechanosensitive ion channel MscS" evidence="6">
    <location>
        <begin position="104"/>
        <end position="168"/>
    </location>
</feature>
<feature type="transmembrane region" description="Helical" evidence="5">
    <location>
        <begin position="20"/>
        <end position="39"/>
    </location>
</feature>
<dbReference type="Pfam" id="PF00924">
    <property type="entry name" value="MS_channel_2nd"/>
    <property type="match status" value="1"/>
</dbReference>
<protein>
    <submittedName>
        <fullName evidence="7">Mechanosensitive ion channel</fullName>
    </submittedName>
</protein>
<dbReference type="InterPro" id="IPR045275">
    <property type="entry name" value="MscS_archaea/bacteria_type"/>
</dbReference>
<dbReference type="RefSeq" id="WP_346758305.1">
    <property type="nucleotide sequence ID" value="NZ_JAUJEB010000001.1"/>
</dbReference>
<dbReference type="PANTHER" id="PTHR30221">
    <property type="entry name" value="SMALL-CONDUCTANCE MECHANOSENSITIVE CHANNEL"/>
    <property type="match status" value="1"/>
</dbReference>
<feature type="transmembrane region" description="Helical" evidence="5">
    <location>
        <begin position="59"/>
        <end position="79"/>
    </location>
</feature>
<evidence type="ECO:0000256" key="2">
    <source>
        <dbReference type="ARBA" id="ARBA00022692"/>
    </source>
</evidence>